<dbReference type="PANTHER" id="PTHR22916">
    <property type="entry name" value="GLYCOSYLTRANSFERASE"/>
    <property type="match status" value="1"/>
</dbReference>
<dbReference type="PANTHER" id="PTHR22916:SF3">
    <property type="entry name" value="UDP-GLCNAC:BETAGAL BETA-1,3-N-ACETYLGLUCOSAMINYLTRANSFERASE-LIKE PROTEIN 1"/>
    <property type="match status" value="1"/>
</dbReference>
<evidence type="ECO:0000313" key="5">
    <source>
        <dbReference type="Proteomes" id="UP000037088"/>
    </source>
</evidence>
<dbReference type="SUPFAM" id="SSF53448">
    <property type="entry name" value="Nucleotide-diphospho-sugar transferases"/>
    <property type="match status" value="1"/>
</dbReference>
<feature type="domain" description="Glycosyltransferase 2-like" evidence="1">
    <location>
        <begin position="6"/>
        <end position="135"/>
    </location>
</feature>
<dbReference type="OrthoDB" id="9802649at2"/>
<dbReference type="EMBL" id="JRXE01000003">
    <property type="protein sequence ID" value="KOC92135.1"/>
    <property type="molecule type" value="Genomic_DNA"/>
</dbReference>
<dbReference type="PATRIC" id="fig|1560201.3.peg.585"/>
<proteinExistence type="predicted"/>
<dbReference type="InterPro" id="IPR001173">
    <property type="entry name" value="Glyco_trans_2-like"/>
</dbReference>
<keyword evidence="2" id="KW-0808">Transferase</keyword>
<accession>A0A0L7T1K8</accession>
<evidence type="ECO:0000313" key="3">
    <source>
        <dbReference type="EMBL" id="KOC92135.1"/>
    </source>
</evidence>
<dbReference type="AlphaFoldDB" id="A0A0L7T1K8"/>
<gene>
    <name evidence="3" type="ORF">NG42_02720</name>
    <name evidence="2" type="ORF">NG43_19065</name>
</gene>
<organism evidence="2 4">
    <name type="scientific">Winslowiella iniecta</name>
    <dbReference type="NCBI Taxonomy" id="1560201"/>
    <lineage>
        <taxon>Bacteria</taxon>
        <taxon>Pseudomonadati</taxon>
        <taxon>Pseudomonadota</taxon>
        <taxon>Gammaproteobacteria</taxon>
        <taxon>Enterobacterales</taxon>
        <taxon>Erwiniaceae</taxon>
        <taxon>Winslowiella</taxon>
    </lineage>
</organism>
<dbReference type="Proteomes" id="UP000036851">
    <property type="component" value="Unassembled WGS sequence"/>
</dbReference>
<evidence type="ECO:0000259" key="1">
    <source>
        <dbReference type="Pfam" id="PF00535"/>
    </source>
</evidence>
<evidence type="ECO:0000313" key="2">
    <source>
        <dbReference type="EMBL" id="KOC89213.1"/>
    </source>
</evidence>
<protein>
    <submittedName>
        <fullName evidence="2">Glycosyl transferase family 2</fullName>
    </submittedName>
</protein>
<dbReference type="InterPro" id="IPR029044">
    <property type="entry name" value="Nucleotide-diphossugar_trans"/>
</dbReference>
<comment type="caution">
    <text evidence="2">The sequence shown here is derived from an EMBL/GenBank/DDBJ whole genome shotgun (WGS) entry which is preliminary data.</text>
</comment>
<dbReference type="GO" id="GO:0016758">
    <property type="term" value="F:hexosyltransferase activity"/>
    <property type="evidence" value="ECO:0007669"/>
    <property type="project" value="UniProtKB-ARBA"/>
</dbReference>
<dbReference type="Proteomes" id="UP000037088">
    <property type="component" value="Unassembled WGS sequence"/>
</dbReference>
<dbReference type="RefSeq" id="WP_052897561.1">
    <property type="nucleotide sequence ID" value="NZ_JRXE01000003.1"/>
</dbReference>
<name>A0A0L7T1K8_9GAMM</name>
<keyword evidence="5" id="KW-1185">Reference proteome</keyword>
<dbReference type="EMBL" id="JRXF01000038">
    <property type="protein sequence ID" value="KOC89213.1"/>
    <property type="molecule type" value="Genomic_DNA"/>
</dbReference>
<sequence>MNPKVSIITATYNSAEFIEALFACLLNQTYENWEWLITDDCSKDNTWSLLEKIAAQDSRVCIKKNNLNQGAAVSRNESLSRAKGEYLAFVDSDDLWHPEKLSKQIAFMQENQYNFTFTAYRLINEQGVVLNKEIDLRNKKTSFTYSDMLCKRATLGCSTVVIKKDIISDMTMPLLRTGQDYAFWLKILKQQKTAYLLQECLTDYRIVQNSISRNKLKKAARQWQIYRDVEKLNFLKTVYSFANYAYRAVFRG</sequence>
<dbReference type="Gene3D" id="3.90.550.10">
    <property type="entry name" value="Spore Coat Polysaccharide Biosynthesis Protein SpsA, Chain A"/>
    <property type="match status" value="1"/>
</dbReference>
<dbReference type="CDD" id="cd00761">
    <property type="entry name" value="Glyco_tranf_GTA_type"/>
    <property type="match status" value="1"/>
</dbReference>
<dbReference type="Pfam" id="PF00535">
    <property type="entry name" value="Glycos_transf_2"/>
    <property type="match status" value="1"/>
</dbReference>
<dbReference type="STRING" id="1560201.NG42_02720"/>
<evidence type="ECO:0000313" key="4">
    <source>
        <dbReference type="Proteomes" id="UP000036851"/>
    </source>
</evidence>
<reference evidence="4 5" key="1">
    <citation type="journal article" date="2015" name="Int. J. Syst. Evol. Microbiol.">
        <title>Erwinia iniecta sp. nov., isolated from Russian wheat aphids (Diuraphis noxia).</title>
        <authorList>
            <person name="Campillo T."/>
            <person name="Luna E."/>
            <person name="Portier P."/>
            <person name="Fischer-Le Saux M."/>
            <person name="Lapitan N."/>
            <person name="Tisserat N.A."/>
            <person name="Leach J.E."/>
        </authorList>
    </citation>
    <scope>NUCLEOTIDE SEQUENCE [LARGE SCALE GENOMIC DNA]</scope>
    <source>
        <strain evidence="3 5">B120</strain>
        <strain evidence="2 4">B149</strain>
    </source>
</reference>